<feature type="compositionally biased region" description="Basic and acidic residues" evidence="8">
    <location>
        <begin position="237"/>
        <end position="247"/>
    </location>
</feature>
<keyword evidence="11" id="KW-1185">Reference proteome</keyword>
<dbReference type="InterPro" id="IPR000719">
    <property type="entry name" value="Prot_kinase_dom"/>
</dbReference>
<feature type="region of interest" description="Disordered" evidence="8">
    <location>
        <begin position="237"/>
        <end position="270"/>
    </location>
</feature>
<dbReference type="AlphaFoldDB" id="A0A0D6EII9"/>
<dbReference type="OrthoDB" id="9332038at2759"/>
<feature type="compositionally biased region" description="Basic and acidic residues" evidence="8">
    <location>
        <begin position="85"/>
        <end position="103"/>
    </location>
</feature>
<evidence type="ECO:0000256" key="7">
    <source>
        <dbReference type="ARBA" id="ARBA00023596"/>
    </source>
</evidence>
<evidence type="ECO:0000256" key="5">
    <source>
        <dbReference type="ARBA" id="ARBA00022777"/>
    </source>
</evidence>
<evidence type="ECO:0000256" key="6">
    <source>
        <dbReference type="ARBA" id="ARBA00022840"/>
    </source>
</evidence>
<dbReference type="InterPro" id="IPR008271">
    <property type="entry name" value="Ser/Thr_kinase_AS"/>
</dbReference>
<dbReference type="InterPro" id="IPR044092">
    <property type="entry name" value="STKc_PRP4"/>
</dbReference>
<feature type="compositionally biased region" description="Basic and acidic residues" evidence="8">
    <location>
        <begin position="115"/>
        <end position="126"/>
    </location>
</feature>
<evidence type="ECO:0000256" key="1">
    <source>
        <dbReference type="ARBA" id="ARBA00012513"/>
    </source>
</evidence>
<feature type="compositionally biased region" description="Gly residues" evidence="8">
    <location>
        <begin position="73"/>
        <end position="84"/>
    </location>
</feature>
<feature type="compositionally biased region" description="Basic and acidic residues" evidence="8">
    <location>
        <begin position="1"/>
        <end position="15"/>
    </location>
</feature>
<dbReference type="InterPro" id="IPR011009">
    <property type="entry name" value="Kinase-like_dom_sf"/>
</dbReference>
<dbReference type="Gene3D" id="3.30.200.20">
    <property type="entry name" value="Phosphorylase Kinase, domain 1"/>
    <property type="match status" value="1"/>
</dbReference>
<keyword evidence="3" id="KW-0808">Transferase</keyword>
<proteinExistence type="inferred from homology"/>
<dbReference type="GO" id="GO:0004674">
    <property type="term" value="F:protein serine/threonine kinase activity"/>
    <property type="evidence" value="ECO:0007669"/>
    <property type="project" value="UniProtKB-KW"/>
</dbReference>
<dbReference type="PROSITE" id="PS00108">
    <property type="entry name" value="PROTEIN_KINASE_ST"/>
    <property type="match status" value="1"/>
</dbReference>
<feature type="compositionally biased region" description="Low complexity" evidence="8">
    <location>
        <begin position="164"/>
        <end position="199"/>
    </location>
</feature>
<feature type="region of interest" description="Disordered" evidence="8">
    <location>
        <begin position="649"/>
        <end position="676"/>
    </location>
</feature>
<dbReference type="PANTHER" id="PTHR24058:SF103">
    <property type="entry name" value="SERINE_THREONINE-PROTEIN KINASE PRP4 HOMOLOG"/>
    <property type="match status" value="1"/>
</dbReference>
<feature type="compositionally biased region" description="Basic and acidic residues" evidence="8">
    <location>
        <begin position="44"/>
        <end position="68"/>
    </location>
</feature>
<keyword evidence="2" id="KW-0723">Serine/threonine-protein kinase</keyword>
<feature type="domain" description="Protein kinase" evidence="9">
    <location>
        <begin position="341"/>
        <end position="722"/>
    </location>
</feature>
<evidence type="ECO:0000256" key="4">
    <source>
        <dbReference type="ARBA" id="ARBA00022741"/>
    </source>
</evidence>
<evidence type="ECO:0000256" key="3">
    <source>
        <dbReference type="ARBA" id="ARBA00022679"/>
    </source>
</evidence>
<dbReference type="PANTHER" id="PTHR24058">
    <property type="entry name" value="DUAL SPECIFICITY PROTEIN KINASE"/>
    <property type="match status" value="1"/>
</dbReference>
<dbReference type="Pfam" id="PF00069">
    <property type="entry name" value="Pkinase"/>
    <property type="match status" value="1"/>
</dbReference>
<keyword evidence="6" id="KW-0067">ATP-binding</keyword>
<feature type="region of interest" description="Disordered" evidence="8">
    <location>
        <begin position="1"/>
        <end position="224"/>
    </location>
</feature>
<dbReference type="SUPFAM" id="SSF56112">
    <property type="entry name" value="Protein kinase-like (PK-like)"/>
    <property type="match status" value="1"/>
</dbReference>
<gene>
    <name evidence="10" type="primary">SPOSA6832_01308</name>
</gene>
<evidence type="ECO:0000313" key="10">
    <source>
        <dbReference type="EMBL" id="CEQ39774.1"/>
    </source>
</evidence>
<dbReference type="EMBL" id="CENE01000004">
    <property type="protein sequence ID" value="CEQ39774.1"/>
    <property type="molecule type" value="Genomic_DNA"/>
</dbReference>
<evidence type="ECO:0000313" key="11">
    <source>
        <dbReference type="Proteomes" id="UP000243876"/>
    </source>
</evidence>
<organism evidence="10 11">
    <name type="scientific">Sporidiobolus salmonicolor</name>
    <name type="common">Yeast-like fungus</name>
    <name type="synonym">Sporobolomyces salmonicolor</name>
    <dbReference type="NCBI Taxonomy" id="5005"/>
    <lineage>
        <taxon>Eukaryota</taxon>
        <taxon>Fungi</taxon>
        <taxon>Dikarya</taxon>
        <taxon>Basidiomycota</taxon>
        <taxon>Pucciniomycotina</taxon>
        <taxon>Microbotryomycetes</taxon>
        <taxon>Sporidiobolales</taxon>
        <taxon>Sporidiobolaceae</taxon>
        <taxon>Sporobolomyces</taxon>
    </lineage>
</organism>
<reference evidence="11" key="1">
    <citation type="submission" date="2015-02" db="EMBL/GenBank/DDBJ databases">
        <authorList>
            <person name="Gon?alves P."/>
        </authorList>
    </citation>
    <scope>NUCLEOTIDE SEQUENCE [LARGE SCALE GENOMIC DNA]</scope>
</reference>
<dbReference type="Proteomes" id="UP000243876">
    <property type="component" value="Unassembled WGS sequence"/>
</dbReference>
<dbReference type="Gene3D" id="1.10.510.10">
    <property type="entry name" value="Transferase(Phosphotransferase) domain 1"/>
    <property type="match status" value="1"/>
</dbReference>
<protein>
    <recommendedName>
        <fullName evidence="1">non-specific serine/threonine protein kinase</fullName>
        <ecNumber evidence="1">2.7.11.1</ecNumber>
    </recommendedName>
</protein>
<evidence type="ECO:0000256" key="8">
    <source>
        <dbReference type="SAM" id="MobiDB-lite"/>
    </source>
</evidence>
<dbReference type="GO" id="GO:0005524">
    <property type="term" value="F:ATP binding"/>
    <property type="evidence" value="ECO:0007669"/>
    <property type="project" value="UniProtKB-KW"/>
</dbReference>
<comment type="similarity">
    <text evidence="7">Belongs to the protein kinase superfamily. CMGC Ser/Thr protein kinase family.</text>
</comment>
<dbReference type="GO" id="GO:0045292">
    <property type="term" value="P:mRNA cis splicing, via spliceosome"/>
    <property type="evidence" value="ECO:0007669"/>
    <property type="project" value="InterPro"/>
</dbReference>
<name>A0A0D6EII9_SPOSA</name>
<dbReference type="CDD" id="cd14135">
    <property type="entry name" value="STKc_PRP4"/>
    <property type="match status" value="1"/>
</dbReference>
<dbReference type="SMART" id="SM00220">
    <property type="entry name" value="S_TKc"/>
    <property type="match status" value="1"/>
</dbReference>
<keyword evidence="4" id="KW-0547">Nucleotide-binding</keyword>
<accession>A0A0D6EII9</accession>
<dbReference type="PROSITE" id="PS50011">
    <property type="entry name" value="PROTEIN_KINASE_DOM"/>
    <property type="match status" value="1"/>
</dbReference>
<keyword evidence="5" id="KW-0418">Kinase</keyword>
<evidence type="ECO:0000259" key="9">
    <source>
        <dbReference type="PROSITE" id="PS50011"/>
    </source>
</evidence>
<dbReference type="EC" id="2.7.11.1" evidence="1"/>
<dbReference type="InterPro" id="IPR050494">
    <property type="entry name" value="Ser_Thr_dual-spec_kinase"/>
</dbReference>
<sequence length="724" mass="79677">MSSHKRLYEERDHASSRRSHRDAEDELPWWEQDRQTGAGGATRGFDDARGVSRGGGERYHDRDGDANYRGRGRGGYHGGGGGGRTYDDRDRYRATGGGHDRPRGGYGGGKSGRRGSFDHHHLHQEQGYRAPPPPPHSQAGLPQGQGDVDAEEGEITLNYSDALPPASTSAHASSHPFTSLPATTSQPAPSASASTPASAYDDSAPLDLTPAAEPDPEAILAERRRKRAEILAKYAKEREGKKEEGKPEMPVAQVQREEGAEEAGTPGRADVERAAKRLRIGTDSPARVSSTDLSRATSVEFIDPNAPFSLTKDSAAAPSFVPSAAHTSEVILGEVLDNGRYLVQANLGKGMFSSVVRARDLGEGGVDAGEAGKEGQKREVAIKLVRSQESMFKAGLKEAQILRKLIEADPDDKKHVVRLLRQFEHRGHLCLVFESLSMNLREVVKRYGKDVGLNLRAVRAYASQMFLALALLRKCDLMHADLKPDNILVNESKSTLKVCDLGSASDVSDNEITPYLVSRFYRAPEIILGLPYDYSLDVWSIGCTLYELYTGKYVAAFLPPPSPLLPLSVRHSPFLTSLRCRRILFPGRTNNHMLLLIMETKGKFQHKLIKKARFGDQHFDENLNFLSVEKNARPLPPPPNFVPNGTNPRGSHFVQDTVTPRAIPSKPPSDLRSRLMPPGVARKLKDDEARLLGHFVDLLDRMLSLEPAKRPSPRELLQHPFIRG</sequence>
<evidence type="ECO:0000256" key="2">
    <source>
        <dbReference type="ARBA" id="ARBA00022527"/>
    </source>
</evidence>